<dbReference type="RefSeq" id="WP_344704060.1">
    <property type="nucleotide sequence ID" value="NZ_BAAAZT010000070.1"/>
</dbReference>
<keyword evidence="2" id="KW-0812">Transmembrane</keyword>
<evidence type="ECO:0000313" key="3">
    <source>
        <dbReference type="EMBL" id="GAA3906297.1"/>
    </source>
</evidence>
<evidence type="ECO:0000256" key="1">
    <source>
        <dbReference type="SAM" id="MobiDB-lite"/>
    </source>
</evidence>
<organism evidence="3 4">
    <name type="scientific">Halomonas cibimaris</name>
    <dbReference type="NCBI Taxonomy" id="657012"/>
    <lineage>
        <taxon>Bacteria</taxon>
        <taxon>Pseudomonadati</taxon>
        <taxon>Pseudomonadota</taxon>
        <taxon>Gammaproteobacteria</taxon>
        <taxon>Oceanospirillales</taxon>
        <taxon>Halomonadaceae</taxon>
        <taxon>Halomonas</taxon>
    </lineage>
</organism>
<protein>
    <recommendedName>
        <fullName evidence="5">Prepilin-type N-terminal cleavage/methylation domain-containing protein</fullName>
    </recommendedName>
</protein>
<dbReference type="InterPro" id="IPR012902">
    <property type="entry name" value="N_methyl_site"/>
</dbReference>
<sequence length="202" mass="22170">MMPASRQAGFTLVELMVALLIGSLVVLGAGSLFLTTLQTFNKVDELSRKQEAVIFAAHTLSESIRSGDGEYKLKCQINKDKDDQCECTLSDDARQGQPLLTFQRPLKSAELSPESCALENPPDFSQNVVRISLPLEKGGKAIKFRVAKRQPVLNAYLDDDGDGKSPDPDNEGFYKDGTRMYNDRCYNGSGKFKPNRGGCDAP</sequence>
<feature type="region of interest" description="Disordered" evidence="1">
    <location>
        <begin position="157"/>
        <end position="179"/>
    </location>
</feature>
<feature type="transmembrane region" description="Helical" evidence="2">
    <location>
        <begin position="12"/>
        <end position="34"/>
    </location>
</feature>
<keyword evidence="2" id="KW-1133">Transmembrane helix</keyword>
<name>A0ABP7LUI1_9GAMM</name>
<dbReference type="Proteomes" id="UP001500133">
    <property type="component" value="Unassembled WGS sequence"/>
</dbReference>
<proteinExistence type="predicted"/>
<evidence type="ECO:0008006" key="5">
    <source>
        <dbReference type="Google" id="ProtNLM"/>
    </source>
</evidence>
<evidence type="ECO:0000313" key="4">
    <source>
        <dbReference type="Proteomes" id="UP001500133"/>
    </source>
</evidence>
<gene>
    <name evidence="3" type="ORF">GCM10022228_15670</name>
</gene>
<dbReference type="Pfam" id="PF07963">
    <property type="entry name" value="N_methyl"/>
    <property type="match status" value="1"/>
</dbReference>
<dbReference type="PROSITE" id="PS00409">
    <property type="entry name" value="PROKAR_NTER_METHYL"/>
    <property type="match status" value="1"/>
</dbReference>
<feature type="compositionally biased region" description="Basic and acidic residues" evidence="1">
    <location>
        <begin position="162"/>
        <end position="179"/>
    </location>
</feature>
<keyword evidence="2" id="KW-0472">Membrane</keyword>
<comment type="caution">
    <text evidence="3">The sequence shown here is derived from an EMBL/GenBank/DDBJ whole genome shotgun (WGS) entry which is preliminary data.</text>
</comment>
<evidence type="ECO:0000256" key="2">
    <source>
        <dbReference type="SAM" id="Phobius"/>
    </source>
</evidence>
<dbReference type="EMBL" id="BAAAZT010000070">
    <property type="protein sequence ID" value="GAA3906297.1"/>
    <property type="molecule type" value="Genomic_DNA"/>
</dbReference>
<reference evidence="4" key="1">
    <citation type="journal article" date="2019" name="Int. J. Syst. Evol. Microbiol.">
        <title>The Global Catalogue of Microorganisms (GCM) 10K type strain sequencing project: providing services to taxonomists for standard genome sequencing and annotation.</title>
        <authorList>
            <consortium name="The Broad Institute Genomics Platform"/>
            <consortium name="The Broad Institute Genome Sequencing Center for Infectious Disease"/>
            <person name="Wu L."/>
            <person name="Ma J."/>
        </authorList>
    </citation>
    <scope>NUCLEOTIDE SEQUENCE [LARGE SCALE GENOMIC DNA]</scope>
    <source>
        <strain evidence="4">JCM 16914</strain>
    </source>
</reference>
<keyword evidence="4" id="KW-1185">Reference proteome</keyword>
<dbReference type="NCBIfam" id="TIGR02532">
    <property type="entry name" value="IV_pilin_GFxxxE"/>
    <property type="match status" value="1"/>
</dbReference>
<accession>A0ABP7LUI1</accession>